<dbReference type="PANTHER" id="PTHR10302:SF27">
    <property type="entry name" value="SINGLE-STRANDED DNA-BINDING PROTEIN"/>
    <property type="match status" value="1"/>
</dbReference>
<dbReference type="PANTHER" id="PTHR10302">
    <property type="entry name" value="SINGLE-STRANDED DNA-BINDING PROTEIN"/>
    <property type="match status" value="1"/>
</dbReference>
<dbReference type="PROSITE" id="PS50935">
    <property type="entry name" value="SSB"/>
    <property type="match status" value="1"/>
</dbReference>
<evidence type="ECO:0000313" key="5">
    <source>
        <dbReference type="EMBL" id="MDC7226353.1"/>
    </source>
</evidence>
<dbReference type="InterPro" id="IPR011344">
    <property type="entry name" value="ssDNA-bd"/>
</dbReference>
<dbReference type="NCBIfam" id="TIGR00621">
    <property type="entry name" value="ssb"/>
    <property type="match status" value="1"/>
</dbReference>
<dbReference type="Proteomes" id="UP001221217">
    <property type="component" value="Unassembled WGS sequence"/>
</dbReference>
<evidence type="ECO:0000256" key="2">
    <source>
        <dbReference type="HAMAP-Rule" id="MF_00984"/>
    </source>
</evidence>
<organism evidence="5 6">
    <name type="scientific">Candidatus Thalassospirochaeta sargassi</name>
    <dbReference type="NCBI Taxonomy" id="3119039"/>
    <lineage>
        <taxon>Bacteria</taxon>
        <taxon>Pseudomonadati</taxon>
        <taxon>Spirochaetota</taxon>
        <taxon>Spirochaetia</taxon>
        <taxon>Spirochaetales</taxon>
        <taxon>Spirochaetaceae</taxon>
        <taxon>Candidatus Thalassospirochaeta</taxon>
    </lineage>
</organism>
<accession>A0AAJ1MII7</accession>
<comment type="subunit">
    <text evidence="2">Homotetramer.</text>
</comment>
<dbReference type="Pfam" id="PF00436">
    <property type="entry name" value="SSB"/>
    <property type="match status" value="1"/>
</dbReference>
<dbReference type="AlphaFoldDB" id="A0AAJ1MII7"/>
<dbReference type="InterPro" id="IPR012340">
    <property type="entry name" value="NA-bd_OB-fold"/>
</dbReference>
<dbReference type="GO" id="GO:0003697">
    <property type="term" value="F:single-stranded DNA binding"/>
    <property type="evidence" value="ECO:0007669"/>
    <property type="project" value="UniProtKB-UniRule"/>
</dbReference>
<keyword evidence="1 2" id="KW-0238">DNA-binding</keyword>
<dbReference type="Gene3D" id="2.40.50.140">
    <property type="entry name" value="Nucleic acid-binding proteins"/>
    <property type="match status" value="1"/>
</dbReference>
<feature type="region of interest" description="Disordered" evidence="4">
    <location>
        <begin position="109"/>
        <end position="141"/>
    </location>
</feature>
<dbReference type="CDD" id="cd04496">
    <property type="entry name" value="SSB_OBF"/>
    <property type="match status" value="1"/>
</dbReference>
<evidence type="ECO:0000256" key="1">
    <source>
        <dbReference type="ARBA" id="ARBA00023125"/>
    </source>
</evidence>
<sequence>MNSVNSVIIEGNLVRDPVLTETPKGTKVCNFTVASNRYYKQDEEYQKEVTFLDVETWTRLAAYSESNFSKGKGIRIVGRLKQDRWEDREGNPRSRLKLVAEYVEKRPTFSKEALRSEEESESEESADMVESESSVEAESVI</sequence>
<feature type="compositionally biased region" description="Acidic residues" evidence="4">
    <location>
        <begin position="118"/>
        <end position="135"/>
    </location>
</feature>
<evidence type="ECO:0000256" key="3">
    <source>
        <dbReference type="PIRNR" id="PIRNR002070"/>
    </source>
</evidence>
<evidence type="ECO:0000313" key="6">
    <source>
        <dbReference type="Proteomes" id="UP001221217"/>
    </source>
</evidence>
<dbReference type="InterPro" id="IPR000424">
    <property type="entry name" value="Primosome_PriB/ssb"/>
</dbReference>
<protein>
    <recommendedName>
        <fullName evidence="2 3">Single-stranded DNA-binding protein</fullName>
        <shortName evidence="2">SSB</shortName>
    </recommendedName>
</protein>
<reference evidence="5 6" key="1">
    <citation type="submission" date="2022-12" db="EMBL/GenBank/DDBJ databases">
        <title>Metagenome assembled genome from gulf of manar.</title>
        <authorList>
            <person name="Kohli P."/>
            <person name="Pk S."/>
            <person name="Venkata Ramana C."/>
            <person name="Sasikala C."/>
        </authorList>
    </citation>
    <scope>NUCLEOTIDE SEQUENCE [LARGE SCALE GENOMIC DNA]</scope>
    <source>
        <strain evidence="5">JB008</strain>
    </source>
</reference>
<gene>
    <name evidence="5" type="primary">ssb</name>
    <name evidence="5" type="ORF">PQJ61_06285</name>
</gene>
<dbReference type="PIRSF" id="PIRSF002070">
    <property type="entry name" value="SSB"/>
    <property type="match status" value="1"/>
</dbReference>
<name>A0AAJ1MII7_9SPIO</name>
<proteinExistence type="inferred from homology"/>
<dbReference type="EMBL" id="JAQQAL010000011">
    <property type="protein sequence ID" value="MDC7226353.1"/>
    <property type="molecule type" value="Genomic_DNA"/>
</dbReference>
<dbReference type="GO" id="GO:0006260">
    <property type="term" value="P:DNA replication"/>
    <property type="evidence" value="ECO:0007669"/>
    <property type="project" value="InterPro"/>
</dbReference>
<dbReference type="HAMAP" id="MF_00984">
    <property type="entry name" value="SSB"/>
    <property type="match status" value="1"/>
</dbReference>
<comment type="caution">
    <text evidence="2">Lacks conserved residue(s) required for the propagation of feature annotation.</text>
</comment>
<evidence type="ECO:0000256" key="4">
    <source>
        <dbReference type="SAM" id="MobiDB-lite"/>
    </source>
</evidence>
<comment type="caution">
    <text evidence="5">The sequence shown here is derived from an EMBL/GenBank/DDBJ whole genome shotgun (WGS) entry which is preliminary data.</text>
</comment>
<dbReference type="GO" id="GO:0009295">
    <property type="term" value="C:nucleoid"/>
    <property type="evidence" value="ECO:0007669"/>
    <property type="project" value="TreeGrafter"/>
</dbReference>
<dbReference type="SUPFAM" id="SSF50249">
    <property type="entry name" value="Nucleic acid-binding proteins"/>
    <property type="match status" value="1"/>
</dbReference>